<sequence length="183" mass="20852">MSIEKLKKFLISSLIISLAVILSKICVFKLPNGGSVNLSMIPIVLCSLLFGNKLGILSGLIYSVIKIVLNINLLPIVNIYKYFTIFILDYIFPYIVLGFTNMINKKTNNIKLSVFIVIFLRFLSHFTSGIVIWSEYIENLNSNVDILVYSLIYNCSYLIPEAIIVILFFSNFYSILLKVFLVQ</sequence>
<dbReference type="GO" id="GO:0015234">
    <property type="term" value="F:thiamine transmembrane transporter activity"/>
    <property type="evidence" value="ECO:0007669"/>
    <property type="project" value="InterPro"/>
</dbReference>
<keyword evidence="1" id="KW-0812">Transmembrane</keyword>
<dbReference type="KEGG" id="ptrh:RsTaC01_0656"/>
<organism evidence="2">
    <name type="scientific">Candidatus Paraimprobicoccus trichonymphae</name>
    <dbReference type="NCBI Taxonomy" id="3033793"/>
    <lineage>
        <taxon>Bacteria</taxon>
        <taxon>Bacillati</taxon>
        <taxon>Bacillota</taxon>
        <taxon>Clostridia</taxon>
        <taxon>Candidatus Paraimprobicoccus</taxon>
    </lineage>
</organism>
<proteinExistence type="predicted"/>
<gene>
    <name evidence="2" type="ORF">RsTaC01_0656</name>
</gene>
<name>A0AA48L1H0_9FIRM</name>
<keyword evidence="1" id="KW-1133">Transmembrane helix</keyword>
<dbReference type="Pfam" id="PF09515">
    <property type="entry name" value="Thia_YuaJ"/>
    <property type="match status" value="1"/>
</dbReference>
<reference evidence="2" key="1">
    <citation type="journal article" date="2023" name="ISME J.">
        <title>Emergence of putative energy parasites within Clostridia revealed by genome analysis of a novel endosymbiotic clade.</title>
        <authorList>
            <person name="Takahashi K."/>
            <person name="Kuwahara H."/>
            <person name="Horikawa Y."/>
            <person name="Izawa K."/>
            <person name="Kato D."/>
            <person name="Inagaki T."/>
            <person name="Yuki M."/>
            <person name="Ohkuma M."/>
            <person name="Hongoh Y."/>
        </authorList>
    </citation>
    <scope>NUCLEOTIDE SEQUENCE</scope>
    <source>
        <strain evidence="2">RsTa-C01</strain>
    </source>
</reference>
<accession>A0AA48L1H0</accession>
<evidence type="ECO:0000256" key="1">
    <source>
        <dbReference type="SAM" id="Phobius"/>
    </source>
</evidence>
<evidence type="ECO:0000313" key="2">
    <source>
        <dbReference type="EMBL" id="BED92775.1"/>
    </source>
</evidence>
<dbReference type="Gene3D" id="1.10.1760.20">
    <property type="match status" value="1"/>
</dbReference>
<dbReference type="EMBL" id="AP027925">
    <property type="protein sequence ID" value="BED92775.1"/>
    <property type="molecule type" value="Genomic_DNA"/>
</dbReference>
<dbReference type="AlphaFoldDB" id="A0AA48L1H0"/>
<feature type="transmembrane region" description="Helical" evidence="1">
    <location>
        <begin position="146"/>
        <end position="169"/>
    </location>
</feature>
<keyword evidence="1" id="KW-0472">Membrane</keyword>
<dbReference type="Proteomes" id="UP001335720">
    <property type="component" value="Chromosome"/>
</dbReference>
<protein>
    <submittedName>
        <fullName evidence="2">Energy-coupled thiamine transporter ThiT</fullName>
    </submittedName>
</protein>
<dbReference type="GO" id="GO:0005886">
    <property type="term" value="C:plasma membrane"/>
    <property type="evidence" value="ECO:0007669"/>
    <property type="project" value="InterPro"/>
</dbReference>
<feature type="transmembrane region" description="Helical" evidence="1">
    <location>
        <begin position="112"/>
        <end position="134"/>
    </location>
</feature>
<feature type="transmembrane region" description="Helical" evidence="1">
    <location>
        <begin position="82"/>
        <end position="100"/>
    </location>
</feature>
<dbReference type="InterPro" id="IPR012651">
    <property type="entry name" value="Thia_Transptr_ThiT"/>
</dbReference>